<evidence type="ECO:0000313" key="2">
    <source>
        <dbReference type="EMBL" id="OUD12946.1"/>
    </source>
</evidence>
<proteinExistence type="predicted"/>
<protein>
    <submittedName>
        <fullName evidence="2">Uncharacterized protein</fullName>
    </submittedName>
</protein>
<comment type="caution">
    <text evidence="2">The sequence shown here is derived from an EMBL/GenBank/DDBJ whole genome shotgun (WGS) entry which is preliminary data.</text>
</comment>
<dbReference type="EMBL" id="MSLT01000023">
    <property type="protein sequence ID" value="OUD12645.1"/>
    <property type="molecule type" value="Genomic_DNA"/>
</dbReference>
<dbReference type="AlphaFoldDB" id="A0A251X5U9"/>
<evidence type="ECO:0000313" key="4">
    <source>
        <dbReference type="Proteomes" id="UP000194798"/>
    </source>
</evidence>
<dbReference type="EMBL" id="MSLT01000019">
    <property type="protein sequence ID" value="OUD12946.1"/>
    <property type="molecule type" value="Genomic_DNA"/>
</dbReference>
<dbReference type="EMBL" id="MSLT01000001">
    <property type="protein sequence ID" value="OUD16149.1"/>
    <property type="molecule type" value="Genomic_DNA"/>
</dbReference>
<evidence type="ECO:0000313" key="3">
    <source>
        <dbReference type="EMBL" id="OUD16149.1"/>
    </source>
</evidence>
<evidence type="ECO:0000313" key="1">
    <source>
        <dbReference type="EMBL" id="OUD12645.1"/>
    </source>
</evidence>
<sequence length="60" mass="6776">MTFTPDEVAVIDEMVTIFGDSREDVVIKAVSLLYTVYKEDENAKNVFLQVGTKRVVIPLK</sequence>
<reference evidence="2 4" key="1">
    <citation type="submission" date="2016-12" db="EMBL/GenBank/DDBJ databases">
        <title>Thioflexothrix psekupsii D3 genome sequencing and assembly.</title>
        <authorList>
            <person name="Fomenkov A."/>
            <person name="Vincze T."/>
            <person name="Grabovich M."/>
            <person name="Anton B.P."/>
            <person name="Dubinina G."/>
            <person name="Orlova M."/>
            <person name="Belousova E."/>
            <person name="Roberts R.J."/>
        </authorList>
    </citation>
    <scope>NUCLEOTIDE SEQUENCE [LARGE SCALE GENOMIC DNA]</scope>
    <source>
        <strain evidence="2">D3</strain>
    </source>
</reference>
<gene>
    <name evidence="3" type="ORF">TPSD3_00010</name>
    <name evidence="2" type="ORF">TPSD3_12470</name>
    <name evidence="1" type="ORF">TPSD3_16360</name>
</gene>
<keyword evidence="4" id="KW-1185">Reference proteome</keyword>
<accession>A0A251X5U9</accession>
<name>A0A251X5U9_9GAMM</name>
<dbReference type="Proteomes" id="UP000194798">
    <property type="component" value="Unassembled WGS sequence"/>
</dbReference>
<organism evidence="2 4">
    <name type="scientific">Thioflexithrix psekupsensis</name>
    <dbReference type="NCBI Taxonomy" id="1570016"/>
    <lineage>
        <taxon>Bacteria</taxon>
        <taxon>Pseudomonadati</taxon>
        <taxon>Pseudomonadota</taxon>
        <taxon>Gammaproteobacteria</taxon>
        <taxon>Thiotrichales</taxon>
        <taxon>Thioflexithrix</taxon>
    </lineage>
</organism>